<dbReference type="SUPFAM" id="SSF53474">
    <property type="entry name" value="alpha/beta-Hydrolases"/>
    <property type="match status" value="1"/>
</dbReference>
<name>A0ABT1M3R0_9MYCO</name>
<protein>
    <submittedName>
        <fullName evidence="1">Lipase family protein</fullName>
    </submittedName>
</protein>
<sequence>MKRLLIYGFVAVVVIVQIAVLSALKPVAPLLAGLVYDTLAGPGDPPSRVEGARIGGDTPGSLVSAITVPYVSRKWDAQGLNAARVVYRSTNGDDNSPTVVSGSVFVPKGQPPTGGWPVVSFGHGTIGIENACAPSLSDSLYGHLKYVRVLVELGYAVALADFQGLGAEGVHPYTDSRTAGLNMIDAVRALRSTFPDASDRWVAIGDSQGGGAAWAATEQAGSYAPELKLLGGFAASPGPDMSGLVDKAVNGSLTSEERAVLQAVIESLARLHPDLNRDDFRKGAAARYWNVLNGCTADVAYDRANALTQVGPRDFTPKTPEAADQLRELLTQWALPQKPLSAPLYVWYGGKDPFIDAEWTREALARACALGGEITIDYEPDGGHNPPDAEELVRWMTDRFEGKPVRNDC</sequence>
<dbReference type="PANTHER" id="PTHR34853:SF1">
    <property type="entry name" value="LIPASE 5"/>
    <property type="match status" value="1"/>
</dbReference>
<dbReference type="PANTHER" id="PTHR34853">
    <property type="match status" value="1"/>
</dbReference>
<evidence type="ECO:0000313" key="2">
    <source>
        <dbReference type="Proteomes" id="UP001651690"/>
    </source>
</evidence>
<proteinExistence type="predicted"/>
<dbReference type="EMBL" id="JANDBD010000006">
    <property type="protein sequence ID" value="MCP9273804.1"/>
    <property type="molecule type" value="Genomic_DNA"/>
</dbReference>
<dbReference type="Gene3D" id="3.40.50.1820">
    <property type="entry name" value="alpha/beta hydrolase"/>
    <property type="match status" value="2"/>
</dbReference>
<keyword evidence="2" id="KW-1185">Reference proteome</keyword>
<gene>
    <name evidence="1" type="ORF">NM203_16570</name>
</gene>
<accession>A0ABT1M3R0</accession>
<reference evidence="1 2" key="1">
    <citation type="submission" date="2022-06" db="EMBL/GenBank/DDBJ databases">
        <title>Mycolicibacterium sp. CAU 1645 isolated from seawater.</title>
        <authorList>
            <person name="Kim W."/>
        </authorList>
    </citation>
    <scope>NUCLEOTIDE SEQUENCE [LARGE SCALE GENOMIC DNA]</scope>
    <source>
        <strain evidence="1 2">CAU 1645</strain>
    </source>
</reference>
<dbReference type="InterPro" id="IPR005152">
    <property type="entry name" value="Lipase_secreted"/>
</dbReference>
<organism evidence="1 2">
    <name type="scientific">Mycolicibacterium arenosum</name>
    <dbReference type="NCBI Taxonomy" id="2952157"/>
    <lineage>
        <taxon>Bacteria</taxon>
        <taxon>Bacillati</taxon>
        <taxon>Actinomycetota</taxon>
        <taxon>Actinomycetes</taxon>
        <taxon>Mycobacteriales</taxon>
        <taxon>Mycobacteriaceae</taxon>
        <taxon>Mycolicibacterium</taxon>
    </lineage>
</organism>
<dbReference type="Pfam" id="PF03583">
    <property type="entry name" value="LIP"/>
    <property type="match status" value="1"/>
</dbReference>
<dbReference type="RefSeq" id="WP_255061111.1">
    <property type="nucleotide sequence ID" value="NZ_JANDBD010000006.1"/>
</dbReference>
<evidence type="ECO:0000313" key="1">
    <source>
        <dbReference type="EMBL" id="MCP9273804.1"/>
    </source>
</evidence>
<dbReference type="PIRSF" id="PIRSF029171">
    <property type="entry name" value="Esterase_LipA"/>
    <property type="match status" value="1"/>
</dbReference>
<dbReference type="InterPro" id="IPR029058">
    <property type="entry name" value="AB_hydrolase_fold"/>
</dbReference>
<dbReference type="Proteomes" id="UP001651690">
    <property type="component" value="Unassembled WGS sequence"/>
</dbReference>
<comment type="caution">
    <text evidence="1">The sequence shown here is derived from an EMBL/GenBank/DDBJ whole genome shotgun (WGS) entry which is preliminary data.</text>
</comment>